<dbReference type="EMBL" id="JACGWJ010000016">
    <property type="protein sequence ID" value="KAL0361595.1"/>
    <property type="molecule type" value="Genomic_DNA"/>
</dbReference>
<dbReference type="PANTHER" id="PTHR33116">
    <property type="entry name" value="REVERSE TRANSCRIPTASE ZINC-BINDING DOMAIN-CONTAINING PROTEIN-RELATED-RELATED"/>
    <property type="match status" value="1"/>
</dbReference>
<protein>
    <submittedName>
        <fullName evidence="1">Uncharacterized protein</fullName>
    </submittedName>
</protein>
<dbReference type="AlphaFoldDB" id="A0AAW2Q1A2"/>
<dbReference type="PANTHER" id="PTHR33116:SF86">
    <property type="entry name" value="REVERSE TRANSCRIPTASE DOMAIN-CONTAINING PROTEIN"/>
    <property type="match status" value="1"/>
</dbReference>
<gene>
    <name evidence="1" type="ORF">Sradi_3844000</name>
</gene>
<organism evidence="1">
    <name type="scientific">Sesamum radiatum</name>
    <name type="common">Black benniseed</name>
    <dbReference type="NCBI Taxonomy" id="300843"/>
    <lineage>
        <taxon>Eukaryota</taxon>
        <taxon>Viridiplantae</taxon>
        <taxon>Streptophyta</taxon>
        <taxon>Embryophyta</taxon>
        <taxon>Tracheophyta</taxon>
        <taxon>Spermatophyta</taxon>
        <taxon>Magnoliopsida</taxon>
        <taxon>eudicotyledons</taxon>
        <taxon>Gunneridae</taxon>
        <taxon>Pentapetalae</taxon>
        <taxon>asterids</taxon>
        <taxon>lamiids</taxon>
        <taxon>Lamiales</taxon>
        <taxon>Pedaliaceae</taxon>
        <taxon>Sesamum</taxon>
    </lineage>
</organism>
<evidence type="ECO:0000313" key="1">
    <source>
        <dbReference type="EMBL" id="KAL0361595.1"/>
    </source>
</evidence>
<proteinExistence type="predicted"/>
<reference evidence="1" key="2">
    <citation type="journal article" date="2024" name="Plant">
        <title>Genomic evolution and insights into agronomic trait innovations of Sesamum species.</title>
        <authorList>
            <person name="Miao H."/>
            <person name="Wang L."/>
            <person name="Qu L."/>
            <person name="Liu H."/>
            <person name="Sun Y."/>
            <person name="Le M."/>
            <person name="Wang Q."/>
            <person name="Wei S."/>
            <person name="Zheng Y."/>
            <person name="Lin W."/>
            <person name="Duan Y."/>
            <person name="Cao H."/>
            <person name="Xiong S."/>
            <person name="Wang X."/>
            <person name="Wei L."/>
            <person name="Li C."/>
            <person name="Ma Q."/>
            <person name="Ju M."/>
            <person name="Zhao R."/>
            <person name="Li G."/>
            <person name="Mu C."/>
            <person name="Tian Q."/>
            <person name="Mei H."/>
            <person name="Zhang T."/>
            <person name="Gao T."/>
            <person name="Zhang H."/>
        </authorList>
    </citation>
    <scope>NUCLEOTIDE SEQUENCE</scope>
    <source>
        <strain evidence="1">G02</strain>
    </source>
</reference>
<reference evidence="1" key="1">
    <citation type="submission" date="2020-06" db="EMBL/GenBank/DDBJ databases">
        <authorList>
            <person name="Li T."/>
            <person name="Hu X."/>
            <person name="Zhang T."/>
            <person name="Song X."/>
            <person name="Zhang H."/>
            <person name="Dai N."/>
            <person name="Sheng W."/>
            <person name="Hou X."/>
            <person name="Wei L."/>
        </authorList>
    </citation>
    <scope>NUCLEOTIDE SEQUENCE</scope>
    <source>
        <strain evidence="1">G02</strain>
        <tissue evidence="1">Leaf</tissue>
    </source>
</reference>
<sequence>MADFWWHCRGEKRMHWVACRKLCQPKAIGGLGFRELKEFNVALLPKQGWRIMTRPASLLSSVLKAEYFPTGTFWNVEVGSCPLLTWQGICGVKLLLEEGCRNEPEKDGGGVLNGSLFCEECI</sequence>
<accession>A0AAW2Q1A2</accession>
<name>A0AAW2Q1A2_SESRA</name>
<comment type="caution">
    <text evidence="1">The sequence shown here is derived from an EMBL/GenBank/DDBJ whole genome shotgun (WGS) entry which is preliminary data.</text>
</comment>